<keyword evidence="1" id="KW-0472">Membrane</keyword>
<accession>A0A937KAQ6</accession>
<comment type="caution">
    <text evidence="2">The sequence shown here is derived from an EMBL/GenBank/DDBJ whole genome shotgun (WGS) entry which is preliminary data.</text>
</comment>
<feature type="transmembrane region" description="Helical" evidence="1">
    <location>
        <begin position="21"/>
        <end position="39"/>
    </location>
</feature>
<dbReference type="Gene3D" id="1.10.150.310">
    <property type="entry name" value="Tex RuvX-like domain-like"/>
    <property type="match status" value="1"/>
</dbReference>
<keyword evidence="3" id="KW-1185">Reference proteome</keyword>
<dbReference type="PANTHER" id="PTHR21180">
    <property type="entry name" value="ENDONUCLEASE/EXONUCLEASE/PHOSPHATASE FAMILY DOMAIN-CONTAINING PROTEIN 1"/>
    <property type="match status" value="1"/>
</dbReference>
<dbReference type="Gene3D" id="1.10.150.280">
    <property type="entry name" value="AF1531-like domain"/>
    <property type="match status" value="2"/>
</dbReference>
<evidence type="ECO:0000256" key="1">
    <source>
        <dbReference type="SAM" id="Phobius"/>
    </source>
</evidence>
<dbReference type="InterPro" id="IPR010994">
    <property type="entry name" value="RuvA_2-like"/>
</dbReference>
<dbReference type="RefSeq" id="WP_202854428.1">
    <property type="nucleotide sequence ID" value="NZ_JAEUGD010000002.1"/>
</dbReference>
<evidence type="ECO:0000313" key="3">
    <source>
        <dbReference type="Proteomes" id="UP000614216"/>
    </source>
</evidence>
<protein>
    <submittedName>
        <fullName evidence="2">Helix-hairpin-helix domain-containing protein</fullName>
    </submittedName>
</protein>
<dbReference type="AlphaFoldDB" id="A0A937KAQ6"/>
<dbReference type="Pfam" id="PF12836">
    <property type="entry name" value="HHH_3"/>
    <property type="match status" value="3"/>
</dbReference>
<sequence>MIKFQLWLRRVFGISKSESTGLLIFLPLVLFLIFVPSIVRKFRNDAIDLSAEEQRLNKLIAQMEIDTAQQQPVQFTYQLFDPNNVSRYELELMGVTKKTASNWQKYLTSGGRFNTTEDIKKVYGLTEETFDRIKGYVNIKTKAKREARQLPEKVLTAPEKVAFTSVERSKFRPFDLNKVDTITLKQLRGIGSVLSKRIIRFRESLGGFVNKDQLNEVWGLNEVVLKQLDTLAYLDPSLSDIRYLQINEATEYQLARHPYLSNKQASAIVAYRYQHGKFHQVSDLYNIHRVDSLVIAKISPYLEF</sequence>
<dbReference type="SUPFAM" id="SSF47781">
    <property type="entry name" value="RuvA domain 2-like"/>
    <property type="match status" value="3"/>
</dbReference>
<keyword evidence="1" id="KW-1133">Transmembrane helix</keyword>
<evidence type="ECO:0000313" key="2">
    <source>
        <dbReference type="EMBL" id="MBL6444887.1"/>
    </source>
</evidence>
<organism evidence="2 3">
    <name type="scientific">Fulvivirga marina</name>
    <dbReference type="NCBI Taxonomy" id="2494733"/>
    <lineage>
        <taxon>Bacteria</taxon>
        <taxon>Pseudomonadati</taxon>
        <taxon>Bacteroidota</taxon>
        <taxon>Cytophagia</taxon>
        <taxon>Cytophagales</taxon>
        <taxon>Fulvivirgaceae</taxon>
        <taxon>Fulvivirga</taxon>
    </lineage>
</organism>
<keyword evidence="1" id="KW-0812">Transmembrane</keyword>
<dbReference type="InterPro" id="IPR051675">
    <property type="entry name" value="Endo/Exo/Phosphatase_dom_1"/>
</dbReference>
<dbReference type="EMBL" id="JAEUGD010000002">
    <property type="protein sequence ID" value="MBL6444887.1"/>
    <property type="molecule type" value="Genomic_DNA"/>
</dbReference>
<dbReference type="Proteomes" id="UP000614216">
    <property type="component" value="Unassembled WGS sequence"/>
</dbReference>
<reference evidence="2" key="1">
    <citation type="submission" date="2021-01" db="EMBL/GenBank/DDBJ databases">
        <title>Fulvivirga kasyanovii gen. nov., sp nov., a novel member of the phylum Bacteroidetes isolated from seawater in a mussel farm.</title>
        <authorList>
            <person name="Zhao L.-H."/>
            <person name="Wang Z.-J."/>
        </authorList>
    </citation>
    <scope>NUCLEOTIDE SEQUENCE</scope>
    <source>
        <strain evidence="2">29W222</strain>
    </source>
</reference>
<dbReference type="PANTHER" id="PTHR21180:SF32">
    <property type="entry name" value="ENDONUCLEASE_EXONUCLEASE_PHOSPHATASE FAMILY DOMAIN-CONTAINING PROTEIN 1"/>
    <property type="match status" value="1"/>
</dbReference>
<proteinExistence type="predicted"/>
<name>A0A937KAQ6_9BACT</name>
<gene>
    <name evidence="2" type="ORF">JMN32_01110</name>
</gene>